<organism evidence="3 4">
    <name type="scientific">Niabella yanshanensis</name>
    <dbReference type="NCBI Taxonomy" id="577386"/>
    <lineage>
        <taxon>Bacteria</taxon>
        <taxon>Pseudomonadati</taxon>
        <taxon>Bacteroidota</taxon>
        <taxon>Chitinophagia</taxon>
        <taxon>Chitinophagales</taxon>
        <taxon>Chitinophagaceae</taxon>
        <taxon>Niabella</taxon>
    </lineage>
</organism>
<dbReference type="RefSeq" id="WP_114792487.1">
    <property type="nucleotide sequence ID" value="NZ_CP139960.1"/>
</dbReference>
<reference evidence="3 4" key="1">
    <citation type="submission" date="2023-12" db="EMBL/GenBank/DDBJ databases">
        <title>Genome sequencing and assembly of bacterial species from a model synthetic community.</title>
        <authorList>
            <person name="Hogle S.L."/>
        </authorList>
    </citation>
    <scope>NUCLEOTIDE SEQUENCE [LARGE SCALE GENOMIC DNA]</scope>
    <source>
        <strain evidence="3 4">HAMBI_3031</strain>
    </source>
</reference>
<keyword evidence="4" id="KW-1185">Reference proteome</keyword>
<evidence type="ECO:0000259" key="2">
    <source>
        <dbReference type="Pfam" id="PF06439"/>
    </source>
</evidence>
<protein>
    <submittedName>
        <fullName evidence="3">DUF1080 domain-containing protein</fullName>
    </submittedName>
</protein>
<evidence type="ECO:0000256" key="1">
    <source>
        <dbReference type="SAM" id="SignalP"/>
    </source>
</evidence>
<dbReference type="Gene3D" id="2.60.120.560">
    <property type="entry name" value="Exo-inulinase, domain 1"/>
    <property type="match status" value="1"/>
</dbReference>
<feature type="signal peptide" evidence="1">
    <location>
        <begin position="1"/>
        <end position="26"/>
    </location>
</feature>
<dbReference type="InterPro" id="IPR010496">
    <property type="entry name" value="AL/BT2_dom"/>
</dbReference>
<proteinExistence type="predicted"/>
<keyword evidence="1" id="KW-0732">Signal</keyword>
<gene>
    <name evidence="3" type="ORF">U0035_17360</name>
</gene>
<accession>A0ABZ0W5P6</accession>
<dbReference type="Pfam" id="PF06439">
    <property type="entry name" value="3keto-disac_hyd"/>
    <property type="match status" value="1"/>
</dbReference>
<feature type="domain" description="3-keto-alpha-glucoside-1,2-lyase/3-keto-2-hydroxy-glucal hydratase" evidence="2">
    <location>
        <begin position="34"/>
        <end position="257"/>
    </location>
</feature>
<sequence length="260" mass="29569">MKFKQLLNPVIWISLLFVSNAFSALAQKNKTINLLSKENASQWRGYGAKTLPPGWILSNNMLWVDNDKVNEKVNDVSYKGSRDIIFPGQEFEYFELTIDWKIGKGGNSGIFYHVKEGHGGPSSISPEYQLIDDENYAQMHSNLKDYNAQFGAKNPEQLQDWQKTGADYAMHPADESKKVLHPAGQWNTTKIVVAPGRIEHWLNGVKIVSFDPDSQDWQARKQAGKWAKSADYGKFKTGYIGLQYHGSSLWFRNIKVKPLK</sequence>
<feature type="chain" id="PRO_5045269786" evidence="1">
    <location>
        <begin position="27"/>
        <end position="260"/>
    </location>
</feature>
<dbReference type="EMBL" id="CP139960">
    <property type="protein sequence ID" value="WQD37440.1"/>
    <property type="molecule type" value="Genomic_DNA"/>
</dbReference>
<evidence type="ECO:0000313" key="4">
    <source>
        <dbReference type="Proteomes" id="UP001325680"/>
    </source>
</evidence>
<dbReference type="Proteomes" id="UP001325680">
    <property type="component" value="Chromosome"/>
</dbReference>
<name>A0ABZ0W5P6_9BACT</name>
<evidence type="ECO:0000313" key="3">
    <source>
        <dbReference type="EMBL" id="WQD37440.1"/>
    </source>
</evidence>